<dbReference type="InterPro" id="IPR008538">
    <property type="entry name" value="Uma2"/>
</dbReference>
<dbReference type="PANTHER" id="PTHR47152:SF1">
    <property type="entry name" value="SLL1186 PROTEIN"/>
    <property type="match status" value="1"/>
</dbReference>
<protein>
    <submittedName>
        <fullName evidence="2">Flavodoxin reductases (Ferredoxin-NADPH reductases) family 1</fullName>
    </submittedName>
</protein>
<dbReference type="Pfam" id="PF05685">
    <property type="entry name" value="Uma2"/>
    <property type="match status" value="1"/>
</dbReference>
<dbReference type="EMBL" id="CP011339">
    <property type="protein sequence ID" value="AKV68743.1"/>
    <property type="molecule type" value="Genomic_DNA"/>
</dbReference>
<dbReference type="KEGG" id="mpk:VL20_3761"/>
<organism evidence="2 3">
    <name type="scientific">Microcystis panniformis FACHB-1757</name>
    <dbReference type="NCBI Taxonomy" id="1638788"/>
    <lineage>
        <taxon>Bacteria</taxon>
        <taxon>Bacillati</taxon>
        <taxon>Cyanobacteriota</taxon>
        <taxon>Cyanophyceae</taxon>
        <taxon>Oscillatoriophycideae</taxon>
        <taxon>Chroococcales</taxon>
        <taxon>Microcystaceae</taxon>
        <taxon>Microcystis</taxon>
    </lineage>
</organism>
<reference evidence="2 3" key="1">
    <citation type="journal article" date="2016" name="Stand. Genomic Sci.">
        <title>Complete genome sequence and genomic characterization of Microcystis panniformis FACHB 1757 by third-generation sequencing.</title>
        <authorList>
            <person name="Zhang J.Y."/>
            <person name="Guan R."/>
            <person name="Zhang H.J."/>
            <person name="Li H."/>
            <person name="Xiao P."/>
            <person name="Yu G.L."/>
            <person name="Du L."/>
            <person name="Cao D.M."/>
            <person name="Zhu B.C."/>
            <person name="Li R.H."/>
            <person name="Lu Z.H."/>
        </authorList>
    </citation>
    <scope>NUCLEOTIDE SEQUENCE [LARGE SCALE GENOMIC DNA]</scope>
    <source>
        <strain evidence="2 3">FACHB-1757</strain>
    </source>
</reference>
<dbReference type="CDD" id="cd06260">
    <property type="entry name" value="DUF820-like"/>
    <property type="match status" value="1"/>
</dbReference>
<proteinExistence type="predicted"/>
<dbReference type="RefSeq" id="WP_052277017.1">
    <property type="nucleotide sequence ID" value="NZ_CP011339.1"/>
</dbReference>
<evidence type="ECO:0000259" key="1">
    <source>
        <dbReference type="Pfam" id="PF05685"/>
    </source>
</evidence>
<feature type="domain" description="Putative restriction endonuclease" evidence="1">
    <location>
        <begin position="23"/>
        <end position="171"/>
    </location>
</feature>
<dbReference type="AlphaFoldDB" id="A0A0K1S418"/>
<evidence type="ECO:0000313" key="2">
    <source>
        <dbReference type="EMBL" id="AKV68743.1"/>
    </source>
</evidence>
<accession>A0A0K1S418</accession>
<dbReference type="PATRIC" id="fig|1638788.3.peg.3796"/>
<dbReference type="Proteomes" id="UP000068167">
    <property type="component" value="Chromosome"/>
</dbReference>
<gene>
    <name evidence="2" type="ORF">VL20_3761</name>
</gene>
<evidence type="ECO:0000313" key="3">
    <source>
        <dbReference type="Proteomes" id="UP000068167"/>
    </source>
</evidence>
<keyword evidence="3" id="KW-1185">Reference proteome</keyword>
<name>A0A0K1S418_9CHRO</name>
<dbReference type="PANTHER" id="PTHR47152">
    <property type="entry name" value="SLR2084 PROTEIN-RELATED"/>
    <property type="match status" value="1"/>
</dbReference>
<sequence length="223" mass="25900">MQLALEQIIVNPGQQLLLKELNWQKFETILSELGESRASRLSYSNGILEIMVPLPEHEKDKEIISYMVQFLLEVLNIDFEPLGSTTFKNERMNQAVEPDACFYIKNYQAVIGKNRLNLESDPPPDLVLEIDITSRTYLDNYRQLGVPELWRYTQSGLQINLLQEGEYIESLSSPNFPQIPIIELINQFVKQSQQLGRSEAIRNFKNWLTENIDNKYLGKIIYT</sequence>